<dbReference type="AlphaFoldDB" id="A0A8K0EB91"/>
<dbReference type="EMBL" id="OV696697">
    <property type="protein sequence ID" value="CAH1242582.1"/>
    <property type="molecule type" value="Genomic_DNA"/>
</dbReference>
<name>A0A8K0EB91_BRALA</name>
<dbReference type="Pfam" id="PF13843">
    <property type="entry name" value="DDE_Tnp_1_7"/>
    <property type="match status" value="1"/>
</dbReference>
<evidence type="ECO:0000259" key="1">
    <source>
        <dbReference type="Pfam" id="PF13843"/>
    </source>
</evidence>
<gene>
    <name evidence="2" type="primary">Hypp6856</name>
    <name evidence="2" type="ORF">BLAG_LOCUS5861</name>
</gene>
<evidence type="ECO:0000313" key="3">
    <source>
        <dbReference type="Proteomes" id="UP000838412"/>
    </source>
</evidence>
<feature type="domain" description="PiggyBac transposable element-derived protein" evidence="1">
    <location>
        <begin position="122"/>
        <end position="243"/>
    </location>
</feature>
<dbReference type="Proteomes" id="UP000838412">
    <property type="component" value="Chromosome 12"/>
</dbReference>
<sequence>MERAAKDLCQSQRLRGASDVSSLRRLPRGHNRFVLQPLADQLPPAQGTFRWAIAFSVTNRAENSFMQTAPTPTPAPTAVAPTKPTSEFDYVTLRESGQAGANLDGHISASFRENSGKGADSEVVVPDDYLSLDETLYPMRTQVRFKQFNPSKPAKYGLLFKSINAARYPYTFAVAPYSAKPAAGDGEYYVQGTESTVRSLVEGLETSINLRGRNISFDRLYTSISWLLDRGITTVGTLNSNRAFPVK</sequence>
<reference evidence="2" key="1">
    <citation type="submission" date="2022-01" db="EMBL/GenBank/DDBJ databases">
        <authorList>
            <person name="Braso-Vives M."/>
        </authorList>
    </citation>
    <scope>NUCLEOTIDE SEQUENCE</scope>
</reference>
<dbReference type="OrthoDB" id="10030973at2759"/>
<dbReference type="PANTHER" id="PTHR46599:SF3">
    <property type="entry name" value="PIGGYBAC TRANSPOSABLE ELEMENT-DERIVED PROTEIN 4"/>
    <property type="match status" value="1"/>
</dbReference>
<keyword evidence="3" id="KW-1185">Reference proteome</keyword>
<proteinExistence type="predicted"/>
<dbReference type="PANTHER" id="PTHR46599">
    <property type="entry name" value="PIGGYBAC TRANSPOSABLE ELEMENT-DERIVED PROTEIN 4"/>
    <property type="match status" value="1"/>
</dbReference>
<organism evidence="2 3">
    <name type="scientific">Branchiostoma lanceolatum</name>
    <name type="common">Common lancelet</name>
    <name type="synonym">Amphioxus lanceolatum</name>
    <dbReference type="NCBI Taxonomy" id="7740"/>
    <lineage>
        <taxon>Eukaryota</taxon>
        <taxon>Metazoa</taxon>
        <taxon>Chordata</taxon>
        <taxon>Cephalochordata</taxon>
        <taxon>Leptocardii</taxon>
        <taxon>Amphioxiformes</taxon>
        <taxon>Branchiostomatidae</taxon>
        <taxon>Branchiostoma</taxon>
    </lineage>
</organism>
<dbReference type="InterPro" id="IPR029526">
    <property type="entry name" value="PGBD"/>
</dbReference>
<protein>
    <submittedName>
        <fullName evidence="2">Hypp6856 protein</fullName>
    </submittedName>
</protein>
<evidence type="ECO:0000313" key="2">
    <source>
        <dbReference type="EMBL" id="CAH1242582.1"/>
    </source>
</evidence>
<accession>A0A8K0EB91</accession>